<feature type="domain" description="Class II aldolase/adducin N-terminal" evidence="3">
    <location>
        <begin position="7"/>
        <end position="187"/>
    </location>
</feature>
<dbReference type="Gene3D" id="3.40.225.10">
    <property type="entry name" value="Class II aldolase/adducin N-terminal domain"/>
    <property type="match status" value="1"/>
</dbReference>
<evidence type="ECO:0000256" key="1">
    <source>
        <dbReference type="ARBA" id="ARBA00022723"/>
    </source>
</evidence>
<dbReference type="GO" id="GO:0019323">
    <property type="term" value="P:pentose catabolic process"/>
    <property type="evidence" value="ECO:0007669"/>
    <property type="project" value="TreeGrafter"/>
</dbReference>
<evidence type="ECO:0000313" key="5">
    <source>
        <dbReference type="Proteomes" id="UP000287969"/>
    </source>
</evidence>
<keyword evidence="5" id="KW-1185">Reference proteome</keyword>
<evidence type="ECO:0000256" key="2">
    <source>
        <dbReference type="ARBA" id="ARBA00023239"/>
    </source>
</evidence>
<evidence type="ECO:0000259" key="3">
    <source>
        <dbReference type="SMART" id="SM01007"/>
    </source>
</evidence>
<dbReference type="OrthoDB" id="9786287at2"/>
<dbReference type="GO" id="GO:0046872">
    <property type="term" value="F:metal ion binding"/>
    <property type="evidence" value="ECO:0007669"/>
    <property type="project" value="UniProtKB-KW"/>
</dbReference>
<accession>A0A410QCW9</accession>
<reference evidence="5" key="1">
    <citation type="submission" date="2019-01" db="EMBL/GenBank/DDBJ databases">
        <title>Draft genomes of a novel of Sporanaerobacter strains.</title>
        <authorList>
            <person name="Ma S."/>
        </authorList>
    </citation>
    <scope>NUCLEOTIDE SEQUENCE [LARGE SCALE GENOMIC DNA]</scope>
    <source>
        <strain evidence="5">NJN-17</strain>
    </source>
</reference>
<dbReference type="KEGG" id="spoa:EQM13_09645"/>
<sequence>MLEELKEKVVKIAKKADKSGMCKHKSGNFSIRDEKTGYVVITPSGVSREILAPEHISVVDLDDNVIEMKTEYKPSSEILMHLEIYKTRQDVMAVAHTHSRFATAFSVLGKEIPPIIYECNNCSKNGRIPVAPYGRPGTQVLAQNVADTLKYSDVCLMESHGAIAVGNDIEDAFLKAQYLEEIAEIYYITLTLNNLKEPNILPKEELEKWKYPSEVKFKTM</sequence>
<gene>
    <name evidence="4" type="ORF">EQM13_09645</name>
</gene>
<proteinExistence type="predicted"/>
<dbReference type="InterPro" id="IPR001303">
    <property type="entry name" value="Aldolase_II/adducin_N"/>
</dbReference>
<dbReference type="PANTHER" id="PTHR22789:SF0">
    <property type="entry name" value="3-OXO-TETRONATE 4-PHOSPHATE DECARBOXYLASE-RELATED"/>
    <property type="match status" value="1"/>
</dbReference>
<keyword evidence="2" id="KW-0456">Lyase</keyword>
<dbReference type="PANTHER" id="PTHR22789">
    <property type="entry name" value="FUCULOSE PHOSPHATE ALDOLASE"/>
    <property type="match status" value="1"/>
</dbReference>
<name>A0A410QCW9_9FIRM</name>
<dbReference type="Pfam" id="PF00596">
    <property type="entry name" value="Aldolase_II"/>
    <property type="match status" value="1"/>
</dbReference>
<dbReference type="InterPro" id="IPR050197">
    <property type="entry name" value="Aldolase_class_II_sugar_metab"/>
</dbReference>
<dbReference type="Proteomes" id="UP000287969">
    <property type="component" value="Chromosome"/>
</dbReference>
<dbReference type="AlphaFoldDB" id="A0A410QCW9"/>
<protein>
    <submittedName>
        <fullName evidence="4">Class II aldolase/adducin family protein</fullName>
    </submittedName>
</protein>
<dbReference type="GO" id="GO:0005829">
    <property type="term" value="C:cytosol"/>
    <property type="evidence" value="ECO:0007669"/>
    <property type="project" value="TreeGrafter"/>
</dbReference>
<dbReference type="EMBL" id="CP035282">
    <property type="protein sequence ID" value="QAT61836.1"/>
    <property type="molecule type" value="Genomic_DNA"/>
</dbReference>
<dbReference type="InterPro" id="IPR036409">
    <property type="entry name" value="Aldolase_II/adducin_N_sf"/>
</dbReference>
<dbReference type="SMART" id="SM01007">
    <property type="entry name" value="Aldolase_II"/>
    <property type="match status" value="1"/>
</dbReference>
<evidence type="ECO:0000313" key="4">
    <source>
        <dbReference type="EMBL" id="QAT61836.1"/>
    </source>
</evidence>
<keyword evidence="1" id="KW-0479">Metal-binding</keyword>
<dbReference type="RefSeq" id="WP_071138537.1">
    <property type="nucleotide sequence ID" value="NZ_CP035282.1"/>
</dbReference>
<dbReference type="SUPFAM" id="SSF53639">
    <property type="entry name" value="AraD/HMP-PK domain-like"/>
    <property type="match status" value="1"/>
</dbReference>
<dbReference type="GO" id="GO:0016832">
    <property type="term" value="F:aldehyde-lyase activity"/>
    <property type="evidence" value="ECO:0007669"/>
    <property type="project" value="TreeGrafter"/>
</dbReference>
<organism evidence="4 5">
    <name type="scientific">Acidilutibacter cellobiosedens</name>
    <dbReference type="NCBI Taxonomy" id="2507161"/>
    <lineage>
        <taxon>Bacteria</taxon>
        <taxon>Bacillati</taxon>
        <taxon>Bacillota</taxon>
        <taxon>Tissierellia</taxon>
        <taxon>Tissierellales</taxon>
        <taxon>Acidilutibacteraceae</taxon>
        <taxon>Acidilutibacter</taxon>
    </lineage>
</organism>